<sequence length="297" mass="33643">METRNKIPSELLFSINAQAADWVALESLLQVFPPMGELFAGNTNTAADPEAIRLIESTRKENPIMCHELHRSFRMALKLRQPCLADTSLAEFVARDHSSSLMNTPSSISSAVLKEMVIVAANIQRLACACLTTLLTRVRKVQPRCWKGIREPGLLEKQEGTEPYQPRDLYSDLSIAGARLNWPQSDLEKWRTESTDWYSVPPMMREELRTISEYLETLYEVDPILRTTKSQVTSTDDGIHLISQLPTASRLRCKFDFWAPPSPPEIPDHEDGIPVRSRLLTDQRFRKGVLRLPGALS</sequence>
<dbReference type="EMBL" id="MDYM01000011">
    <property type="protein sequence ID" value="OQD62863.1"/>
    <property type="molecule type" value="Genomic_DNA"/>
</dbReference>
<evidence type="ECO:0000313" key="1">
    <source>
        <dbReference type="EMBL" id="OQD62863.1"/>
    </source>
</evidence>
<protein>
    <submittedName>
        <fullName evidence="1">Uncharacterized protein</fullName>
    </submittedName>
</protein>
<reference evidence="2" key="1">
    <citation type="journal article" date="2017" name="Nat. Microbiol.">
        <title>Global analysis of biosynthetic gene clusters reveals vast potential of secondary metabolite production in Penicillium species.</title>
        <authorList>
            <person name="Nielsen J.C."/>
            <person name="Grijseels S."/>
            <person name="Prigent S."/>
            <person name="Ji B."/>
            <person name="Dainat J."/>
            <person name="Nielsen K.F."/>
            <person name="Frisvad J.C."/>
            <person name="Workman M."/>
            <person name="Nielsen J."/>
        </authorList>
    </citation>
    <scope>NUCLEOTIDE SEQUENCE [LARGE SCALE GENOMIC DNA]</scope>
    <source>
        <strain evidence="2">IBT 4502</strain>
    </source>
</reference>
<dbReference type="Proteomes" id="UP000191408">
    <property type="component" value="Unassembled WGS sequence"/>
</dbReference>
<name>A0A1V6NDY5_PENPO</name>
<gene>
    <name evidence="1" type="ORF">PENPOL_c011G00776</name>
</gene>
<accession>A0A1V6NDY5</accession>
<keyword evidence="2" id="KW-1185">Reference proteome</keyword>
<dbReference type="AlphaFoldDB" id="A0A1V6NDY5"/>
<dbReference type="OrthoDB" id="4358152at2759"/>
<evidence type="ECO:0000313" key="2">
    <source>
        <dbReference type="Proteomes" id="UP000191408"/>
    </source>
</evidence>
<comment type="caution">
    <text evidence="1">The sequence shown here is derived from an EMBL/GenBank/DDBJ whole genome shotgun (WGS) entry which is preliminary data.</text>
</comment>
<organism evidence="1 2">
    <name type="scientific">Penicillium polonicum</name>
    <dbReference type="NCBI Taxonomy" id="60169"/>
    <lineage>
        <taxon>Eukaryota</taxon>
        <taxon>Fungi</taxon>
        <taxon>Dikarya</taxon>
        <taxon>Ascomycota</taxon>
        <taxon>Pezizomycotina</taxon>
        <taxon>Eurotiomycetes</taxon>
        <taxon>Eurotiomycetidae</taxon>
        <taxon>Eurotiales</taxon>
        <taxon>Aspergillaceae</taxon>
        <taxon>Penicillium</taxon>
    </lineage>
</organism>
<dbReference type="STRING" id="60169.A0A1V6NDY5"/>
<proteinExistence type="predicted"/>